<evidence type="ECO:0000256" key="3">
    <source>
        <dbReference type="ARBA" id="ARBA00022490"/>
    </source>
</evidence>
<evidence type="ECO:0000256" key="9">
    <source>
        <dbReference type="ARBA" id="ARBA00023212"/>
    </source>
</evidence>
<dbReference type="GO" id="GO:0036064">
    <property type="term" value="C:ciliary basal body"/>
    <property type="evidence" value="ECO:0007669"/>
    <property type="project" value="TreeGrafter"/>
</dbReference>
<dbReference type="OrthoDB" id="202825at2759"/>
<proteinExistence type="inferred from homology"/>
<evidence type="ECO:0000256" key="6">
    <source>
        <dbReference type="ARBA" id="ARBA00022741"/>
    </source>
</evidence>
<evidence type="ECO:0008006" key="14">
    <source>
        <dbReference type="Google" id="ProtNLM"/>
    </source>
</evidence>
<dbReference type="Gene3D" id="3.30.470.20">
    <property type="entry name" value="ATP-grasp fold, B domain"/>
    <property type="match status" value="1"/>
</dbReference>
<feature type="compositionally biased region" description="Basic residues" evidence="11">
    <location>
        <begin position="285"/>
        <end position="295"/>
    </location>
</feature>
<comment type="similarity">
    <text evidence="2">Belongs to the tubulin polyglutamylase family.</text>
</comment>
<keyword evidence="4" id="KW-0436">Ligase</keyword>
<dbReference type="Pfam" id="PF03133">
    <property type="entry name" value="TTL"/>
    <property type="match status" value="1"/>
</dbReference>
<keyword evidence="7" id="KW-0067">ATP-binding</keyword>
<keyword evidence="9" id="KW-0206">Cytoskeleton</keyword>
<dbReference type="SUPFAM" id="SSF56059">
    <property type="entry name" value="Glutathione synthetase ATP-binding domain-like"/>
    <property type="match status" value="1"/>
</dbReference>
<dbReference type="PANTHER" id="PTHR12241:SF31">
    <property type="entry name" value="POLYGLUTAMYLASE COMPLEX SUBUNIT TTLL1"/>
    <property type="match status" value="1"/>
</dbReference>
<dbReference type="AlphaFoldDB" id="A0A1D1VIN9"/>
<evidence type="ECO:0000256" key="5">
    <source>
        <dbReference type="ARBA" id="ARBA00022701"/>
    </source>
</evidence>
<dbReference type="Proteomes" id="UP000186922">
    <property type="component" value="Unassembled WGS sequence"/>
</dbReference>
<gene>
    <name evidence="12" type="primary">RvY_09874-1</name>
    <name evidence="12" type="synonym">RvY_09874.1</name>
    <name evidence="12" type="ORF">RvY_09874</name>
</gene>
<evidence type="ECO:0000256" key="11">
    <source>
        <dbReference type="SAM" id="MobiDB-lite"/>
    </source>
</evidence>
<sequence length="295" mass="34207">MSSIRTELTNTPLGIFLVNQLDQAKRWQERALAEIAQSVQDNEAYQGYLISRYISNPLLINGKKFDLRLYVLITSFKPLRCYYYRQGFCRFCATKYSPDGNNIDDKFMHLTNVAVQKQKKGYNRSHGNKWNITAFRLYMERVYGRGKIDSLFDNIFWMIVQSLKAAQPLMDNDRHCYEMYGYDCLIDANLKPWLLEINASPSLEDSTPTDRIIKTNLLMDTMRLAVYERCPQLLGIKEKSIDGSDMPLGDYEILYLEEVTLKNVVEKKAEENAGRYGPVTGPSKSSKKPRWKNIV</sequence>
<keyword evidence="6" id="KW-0547">Nucleotide-binding</keyword>
<evidence type="ECO:0000256" key="4">
    <source>
        <dbReference type="ARBA" id="ARBA00022598"/>
    </source>
</evidence>
<evidence type="ECO:0000256" key="10">
    <source>
        <dbReference type="ARBA" id="ARBA00023273"/>
    </source>
</evidence>
<comment type="caution">
    <text evidence="12">The sequence shown here is derived from an EMBL/GenBank/DDBJ whole genome shotgun (WGS) entry which is preliminary data.</text>
</comment>
<dbReference type="GO" id="GO:0000226">
    <property type="term" value="P:microtubule cytoskeleton organization"/>
    <property type="evidence" value="ECO:0007669"/>
    <property type="project" value="TreeGrafter"/>
</dbReference>
<protein>
    <recommendedName>
        <fullName evidence="14">Tubulin--tyrosine ligase-like protein 9</fullName>
    </recommendedName>
</protein>
<keyword evidence="5" id="KW-0493">Microtubule</keyword>
<dbReference type="InterPro" id="IPR004344">
    <property type="entry name" value="TTL/TTLL_fam"/>
</dbReference>
<evidence type="ECO:0000313" key="13">
    <source>
        <dbReference type="Proteomes" id="UP000186922"/>
    </source>
</evidence>
<dbReference type="GO" id="GO:0005524">
    <property type="term" value="F:ATP binding"/>
    <property type="evidence" value="ECO:0007669"/>
    <property type="project" value="UniProtKB-KW"/>
</dbReference>
<evidence type="ECO:0000256" key="2">
    <source>
        <dbReference type="ARBA" id="ARBA00006118"/>
    </source>
</evidence>
<evidence type="ECO:0000256" key="8">
    <source>
        <dbReference type="ARBA" id="ARBA00023069"/>
    </source>
</evidence>
<feature type="region of interest" description="Disordered" evidence="11">
    <location>
        <begin position="272"/>
        <end position="295"/>
    </location>
</feature>
<dbReference type="PROSITE" id="PS51221">
    <property type="entry name" value="TTL"/>
    <property type="match status" value="1"/>
</dbReference>
<evidence type="ECO:0000256" key="7">
    <source>
        <dbReference type="ARBA" id="ARBA00022840"/>
    </source>
</evidence>
<dbReference type="EMBL" id="BDGG01000005">
    <property type="protein sequence ID" value="GAU98773.1"/>
    <property type="molecule type" value="Genomic_DNA"/>
</dbReference>
<dbReference type="PANTHER" id="PTHR12241">
    <property type="entry name" value="TUBULIN POLYGLUTAMYLASE"/>
    <property type="match status" value="1"/>
</dbReference>
<dbReference type="GO" id="GO:0005874">
    <property type="term" value="C:microtubule"/>
    <property type="evidence" value="ECO:0007669"/>
    <property type="project" value="UniProtKB-KW"/>
</dbReference>
<accession>A0A1D1VIN9</accession>
<dbReference type="STRING" id="947166.A0A1D1VIN9"/>
<name>A0A1D1VIN9_RAMVA</name>
<keyword evidence="8" id="KW-0969">Cilium</keyword>
<evidence type="ECO:0000256" key="1">
    <source>
        <dbReference type="ARBA" id="ARBA00004120"/>
    </source>
</evidence>
<keyword evidence="10" id="KW-0966">Cell projection</keyword>
<reference evidence="12 13" key="1">
    <citation type="journal article" date="2016" name="Nat. Commun.">
        <title>Extremotolerant tardigrade genome and improved radiotolerance of human cultured cells by tardigrade-unique protein.</title>
        <authorList>
            <person name="Hashimoto T."/>
            <person name="Horikawa D.D."/>
            <person name="Saito Y."/>
            <person name="Kuwahara H."/>
            <person name="Kozuka-Hata H."/>
            <person name="Shin-I T."/>
            <person name="Minakuchi Y."/>
            <person name="Ohishi K."/>
            <person name="Motoyama A."/>
            <person name="Aizu T."/>
            <person name="Enomoto A."/>
            <person name="Kondo K."/>
            <person name="Tanaka S."/>
            <person name="Hara Y."/>
            <person name="Koshikawa S."/>
            <person name="Sagara H."/>
            <person name="Miura T."/>
            <person name="Yokobori S."/>
            <person name="Miyagawa K."/>
            <person name="Suzuki Y."/>
            <person name="Kubo T."/>
            <person name="Oyama M."/>
            <person name="Kohara Y."/>
            <person name="Fujiyama A."/>
            <person name="Arakawa K."/>
            <person name="Katayama T."/>
            <person name="Toyoda A."/>
            <person name="Kunieda T."/>
        </authorList>
    </citation>
    <scope>NUCLEOTIDE SEQUENCE [LARGE SCALE GENOMIC DNA]</scope>
    <source>
        <strain evidence="12 13">YOKOZUNA-1</strain>
    </source>
</reference>
<keyword evidence="3" id="KW-0963">Cytoplasm</keyword>
<organism evidence="12 13">
    <name type="scientific">Ramazzottius varieornatus</name>
    <name type="common">Water bear</name>
    <name type="synonym">Tardigrade</name>
    <dbReference type="NCBI Taxonomy" id="947166"/>
    <lineage>
        <taxon>Eukaryota</taxon>
        <taxon>Metazoa</taxon>
        <taxon>Ecdysozoa</taxon>
        <taxon>Tardigrada</taxon>
        <taxon>Eutardigrada</taxon>
        <taxon>Parachela</taxon>
        <taxon>Hypsibioidea</taxon>
        <taxon>Ramazzottiidae</taxon>
        <taxon>Ramazzottius</taxon>
    </lineage>
</organism>
<evidence type="ECO:0000313" key="12">
    <source>
        <dbReference type="EMBL" id="GAU98773.1"/>
    </source>
</evidence>
<keyword evidence="13" id="KW-1185">Reference proteome</keyword>
<comment type="subcellular location">
    <subcellularLocation>
        <location evidence="1">Cytoplasm</location>
        <location evidence="1">Cytoskeleton</location>
        <location evidence="1">Cilium basal body</location>
    </subcellularLocation>
</comment>
<dbReference type="GO" id="GO:0015631">
    <property type="term" value="F:tubulin binding"/>
    <property type="evidence" value="ECO:0007669"/>
    <property type="project" value="TreeGrafter"/>
</dbReference>
<dbReference type="GO" id="GO:0070740">
    <property type="term" value="F:tubulin-glutamic acid ligase activity"/>
    <property type="evidence" value="ECO:0007669"/>
    <property type="project" value="TreeGrafter"/>
</dbReference>